<reference evidence="1" key="1">
    <citation type="submission" date="2022-06" db="EMBL/GenBank/DDBJ databases">
        <authorList>
            <person name="Legras J.-L."/>
            <person name="Devillers H."/>
            <person name="Grondin C."/>
        </authorList>
    </citation>
    <scope>NUCLEOTIDE SEQUENCE</scope>
    <source>
        <strain evidence="1">CLIB 1444</strain>
    </source>
</reference>
<dbReference type="Proteomes" id="UP001152531">
    <property type="component" value="Unassembled WGS sequence"/>
</dbReference>
<dbReference type="EMBL" id="CALSDN010000013">
    <property type="protein sequence ID" value="CAH6723102.1"/>
    <property type="molecule type" value="Genomic_DNA"/>
</dbReference>
<accession>A0ACA9YDW8</accession>
<name>A0ACA9YDW8_9ASCO</name>
<organism evidence="1 2">
    <name type="scientific">[Candida] jaroonii</name>
    <dbReference type="NCBI Taxonomy" id="467808"/>
    <lineage>
        <taxon>Eukaryota</taxon>
        <taxon>Fungi</taxon>
        <taxon>Dikarya</taxon>
        <taxon>Ascomycota</taxon>
        <taxon>Saccharomycotina</taxon>
        <taxon>Pichiomycetes</taxon>
        <taxon>Debaryomycetaceae</taxon>
        <taxon>Yamadazyma</taxon>
    </lineage>
</organism>
<protein>
    <submittedName>
        <fullName evidence="1">COMPASS component Spp1p</fullName>
    </submittedName>
</protein>
<proteinExistence type="predicted"/>
<keyword evidence="2" id="KW-1185">Reference proteome</keyword>
<evidence type="ECO:0000313" key="1">
    <source>
        <dbReference type="EMBL" id="CAH6723102.1"/>
    </source>
</evidence>
<evidence type="ECO:0000313" key="2">
    <source>
        <dbReference type="Proteomes" id="UP001152531"/>
    </source>
</evidence>
<sequence length="328" mass="39116">MATRYSTVKHRVLEEESNEELIKQYKKLQNAPKFDFNSEEVYCICRKPDRGELMIGCDGCDEWYHFKCMKINLLYKDLVAKFYCKFCTWKGKGYTHWKRKCRADNCWNPIEINSKYCSKQCGLNFFKNLVDVDNNETYKAIIDKDFTVDEFQKLGNEFPELPEVKDIENNIGKFPEELRLDLTKLINQLKDINENIELFNRRTELLSQYKIKMKAVNELVTKKMKSKKKIELCLYDKNLRELSSSVIEEFDIEKVSDYVVNEDDEKDEDQYGNICIHEKRKCPRHNGWINLVNDGFLSSIYKYQSTLAKLQQEEKLLLRDYSIQVYEQ</sequence>
<gene>
    <name evidence="1" type="ORF">CLIB1444_13S00364</name>
</gene>
<comment type="caution">
    <text evidence="1">The sequence shown here is derived from an EMBL/GenBank/DDBJ whole genome shotgun (WGS) entry which is preliminary data.</text>
</comment>